<protein>
    <submittedName>
        <fullName evidence="5">RNase NYN domain-containing protein</fullName>
    </submittedName>
</protein>
<dbReference type="InterPro" id="IPR051101">
    <property type="entry name" value="ZC3H12/N4BP1_RNase_Reg"/>
</dbReference>
<dbReference type="OrthoDB" id="392925at2759"/>
<accession>A0A182E0V1</accession>
<dbReference type="EMBL" id="UYRW01000206">
    <property type="protein sequence ID" value="VDK64484.1"/>
    <property type="molecule type" value="Genomic_DNA"/>
</dbReference>
<dbReference type="Proteomes" id="UP000271087">
    <property type="component" value="Unassembled WGS sequence"/>
</dbReference>
<feature type="domain" description="RNase NYN" evidence="2">
    <location>
        <begin position="46"/>
        <end position="212"/>
    </location>
</feature>
<dbReference type="PANTHER" id="PTHR12876:SF40">
    <property type="entry name" value="RNASE NYN DOMAIN-CONTAINING PROTEIN"/>
    <property type="match status" value="1"/>
</dbReference>
<dbReference type="WBParaSite" id="nOo.2.0.1.t01582-RA">
    <property type="protein sequence ID" value="nOo.2.0.1.t01582-RA"/>
    <property type="gene ID" value="nOo.2.0.1.g01582"/>
</dbReference>
<reference evidence="5" key="1">
    <citation type="submission" date="2016-06" db="UniProtKB">
        <authorList>
            <consortium name="WormBaseParasite"/>
        </authorList>
    </citation>
    <scope>IDENTIFICATION</scope>
</reference>
<proteinExistence type="predicted"/>
<evidence type="ECO:0000313" key="3">
    <source>
        <dbReference type="EMBL" id="VDK64484.1"/>
    </source>
</evidence>
<evidence type="ECO:0000313" key="5">
    <source>
        <dbReference type="WBParaSite" id="nOo.2.0.1.t01582-RA"/>
    </source>
</evidence>
<sequence length="573" mass="65738">MCAQTFVTVPVSPRDYKSFQVERVPLSVICADESDKITERNRNRLLRPIFINGVEAGFAHSQGKNAVKKLSARGITITLWYFISRGHQAQALLPFCFKNYPDKSDGWDELMALHRTNLLEFTPGNIFHSFFANYEFSRFGAEKYVEVNRIMAKRAREHGGCMVARSQMHAIVERDPLLDRTVEKKLLMPSFNGNDIIFPIDGPLGRNGCTLAETLVCTFEDSEWPRCALQQMNLRDQRIWMTNLANITQNAQWIKTAGRVCRYHSLNFVTIPPERRPSEKSLFQLHPSETNPPANRGFSKPQCRAPRTRFFNHNRYNHRPCYSNSGMNHFSTRRRSWTTKRGFSNSNYYFVPSYRRNPHKFDEKKVSYIGRPNSLYRLIAPSHTSAKNDTENEKPISRQKPEAADNLNRLANAKSICDQNPNLVKKEDGLNKLANLILEQTEHEKKQDVKNDDDSKEDKNEKQEQEQDEQEDETKEKEEKLLDEIKKHSSEEGPNDAEKDQLVSCQDNNTVSSVINAELKTEFTNKAVICSGSDETKSAAVEIAGGDNNLICFSDSELENEDDHSLRDAEILM</sequence>
<evidence type="ECO:0000313" key="4">
    <source>
        <dbReference type="Proteomes" id="UP000271087"/>
    </source>
</evidence>
<organism evidence="5">
    <name type="scientific">Onchocerca ochengi</name>
    <name type="common">Filarial nematode worm</name>
    <dbReference type="NCBI Taxonomy" id="42157"/>
    <lineage>
        <taxon>Eukaryota</taxon>
        <taxon>Metazoa</taxon>
        <taxon>Ecdysozoa</taxon>
        <taxon>Nematoda</taxon>
        <taxon>Chromadorea</taxon>
        <taxon>Rhabditida</taxon>
        <taxon>Spirurina</taxon>
        <taxon>Spiruromorpha</taxon>
        <taxon>Filarioidea</taxon>
        <taxon>Onchocercidae</taxon>
        <taxon>Onchocerca</taxon>
    </lineage>
</organism>
<dbReference type="InterPro" id="IPR021869">
    <property type="entry name" value="RNase_Zc3h12_NYN"/>
</dbReference>
<dbReference type="GO" id="GO:0005634">
    <property type="term" value="C:nucleus"/>
    <property type="evidence" value="ECO:0007669"/>
    <property type="project" value="TreeGrafter"/>
</dbReference>
<feature type="region of interest" description="Disordered" evidence="1">
    <location>
        <begin position="442"/>
        <end position="501"/>
    </location>
</feature>
<dbReference type="Gene3D" id="3.40.50.11980">
    <property type="match status" value="1"/>
</dbReference>
<gene>
    <name evidence="3" type="ORF">NOO_LOCUS1582</name>
</gene>
<feature type="region of interest" description="Disordered" evidence="1">
    <location>
        <begin position="379"/>
        <end position="402"/>
    </location>
</feature>
<evidence type="ECO:0000256" key="1">
    <source>
        <dbReference type="SAM" id="MobiDB-lite"/>
    </source>
</evidence>
<dbReference type="PANTHER" id="PTHR12876">
    <property type="entry name" value="N4BP1-RELATED"/>
    <property type="match status" value="1"/>
</dbReference>
<dbReference type="GO" id="GO:0004521">
    <property type="term" value="F:RNA endonuclease activity"/>
    <property type="evidence" value="ECO:0007669"/>
    <property type="project" value="TreeGrafter"/>
</dbReference>
<keyword evidence="4" id="KW-1185">Reference proteome</keyword>
<dbReference type="STRING" id="42157.A0A182E0V1"/>
<dbReference type="GO" id="GO:0036464">
    <property type="term" value="C:cytoplasmic ribonucleoprotein granule"/>
    <property type="evidence" value="ECO:0007669"/>
    <property type="project" value="TreeGrafter"/>
</dbReference>
<dbReference type="GO" id="GO:0003729">
    <property type="term" value="F:mRNA binding"/>
    <property type="evidence" value="ECO:0007669"/>
    <property type="project" value="TreeGrafter"/>
</dbReference>
<feature type="compositionally biased region" description="Basic and acidic residues" evidence="1">
    <location>
        <begin position="442"/>
        <end position="465"/>
    </location>
</feature>
<dbReference type="Pfam" id="PF11977">
    <property type="entry name" value="RNase_Zc3h12a"/>
    <property type="match status" value="1"/>
</dbReference>
<dbReference type="AlphaFoldDB" id="A0A182E0V1"/>
<name>A0A182E0V1_ONCOC</name>
<evidence type="ECO:0000259" key="2">
    <source>
        <dbReference type="Pfam" id="PF11977"/>
    </source>
</evidence>
<feature type="compositionally biased region" description="Basic and acidic residues" evidence="1">
    <location>
        <begin position="386"/>
        <end position="402"/>
    </location>
</feature>
<reference evidence="3 4" key="2">
    <citation type="submission" date="2018-08" db="EMBL/GenBank/DDBJ databases">
        <authorList>
            <person name="Laetsch R D."/>
            <person name="Stevens L."/>
            <person name="Kumar S."/>
            <person name="Blaxter L. M."/>
        </authorList>
    </citation>
    <scope>NUCLEOTIDE SEQUENCE [LARGE SCALE GENOMIC DNA]</scope>
</reference>
<feature type="compositionally biased region" description="Basic and acidic residues" evidence="1">
    <location>
        <begin position="474"/>
        <end position="501"/>
    </location>
</feature>